<feature type="non-terminal residue" evidence="1">
    <location>
        <position position="1"/>
    </location>
</feature>
<reference evidence="1" key="2">
    <citation type="journal article" date="2022" name="New Phytol.">
        <title>Evolutionary transition to the ectomycorrhizal habit in the genomes of a hyperdiverse lineage of mushroom-forming fungi.</title>
        <authorList>
            <person name="Looney B."/>
            <person name="Miyauchi S."/>
            <person name="Morin E."/>
            <person name="Drula E."/>
            <person name="Courty P.E."/>
            <person name="Kohler A."/>
            <person name="Kuo A."/>
            <person name="LaButti K."/>
            <person name="Pangilinan J."/>
            <person name="Lipzen A."/>
            <person name="Riley R."/>
            <person name="Andreopoulos W."/>
            <person name="He G."/>
            <person name="Johnson J."/>
            <person name="Nolan M."/>
            <person name="Tritt A."/>
            <person name="Barry K.W."/>
            <person name="Grigoriev I.V."/>
            <person name="Nagy L.G."/>
            <person name="Hibbett D."/>
            <person name="Henrissat B."/>
            <person name="Matheny P.B."/>
            <person name="Labbe J."/>
            <person name="Martin F.M."/>
        </authorList>
    </citation>
    <scope>NUCLEOTIDE SEQUENCE</scope>
    <source>
        <strain evidence="1">EC-137</strain>
    </source>
</reference>
<dbReference type="Proteomes" id="UP000814128">
    <property type="component" value="Unassembled WGS sequence"/>
</dbReference>
<organism evidence="1 2">
    <name type="scientific">Vararia minispora EC-137</name>
    <dbReference type="NCBI Taxonomy" id="1314806"/>
    <lineage>
        <taxon>Eukaryota</taxon>
        <taxon>Fungi</taxon>
        <taxon>Dikarya</taxon>
        <taxon>Basidiomycota</taxon>
        <taxon>Agaricomycotina</taxon>
        <taxon>Agaricomycetes</taxon>
        <taxon>Russulales</taxon>
        <taxon>Lachnocladiaceae</taxon>
        <taxon>Vararia</taxon>
    </lineage>
</organism>
<keyword evidence="2" id="KW-1185">Reference proteome</keyword>
<protein>
    <submittedName>
        <fullName evidence="1">Ubiquitin-conjugating enzyme/RWD-like protein</fullName>
    </submittedName>
</protein>
<accession>A0ACB8QW07</accession>
<dbReference type="EMBL" id="MU273476">
    <property type="protein sequence ID" value="KAI0036034.1"/>
    <property type="molecule type" value="Genomic_DNA"/>
</dbReference>
<feature type="non-terminal residue" evidence="1">
    <location>
        <position position="199"/>
    </location>
</feature>
<evidence type="ECO:0000313" key="2">
    <source>
        <dbReference type="Proteomes" id="UP000814128"/>
    </source>
</evidence>
<sequence>SATARAAVAIEYANLRNDGHCPLGMYIVPLPGNLLVWDGVLFVHQGYYTDSILKFRVYFPPAYPDRPPEVHFITDVFHPLVAQQDGALNLLARFRPWRPREHHIYDVLHWLKAAFKKHALDEIKEIDCFNKEAFRYHDSTQSFAALATQSSMLSQTATALFDADHPSMANKGPPHALTFKELRPEESHALRKRLGLTDW</sequence>
<evidence type="ECO:0000313" key="1">
    <source>
        <dbReference type="EMBL" id="KAI0036034.1"/>
    </source>
</evidence>
<comment type="caution">
    <text evidence="1">The sequence shown here is derived from an EMBL/GenBank/DDBJ whole genome shotgun (WGS) entry which is preliminary data.</text>
</comment>
<reference evidence="1" key="1">
    <citation type="submission" date="2021-02" db="EMBL/GenBank/DDBJ databases">
        <authorList>
            <consortium name="DOE Joint Genome Institute"/>
            <person name="Ahrendt S."/>
            <person name="Looney B.P."/>
            <person name="Miyauchi S."/>
            <person name="Morin E."/>
            <person name="Drula E."/>
            <person name="Courty P.E."/>
            <person name="Chicoki N."/>
            <person name="Fauchery L."/>
            <person name="Kohler A."/>
            <person name="Kuo A."/>
            <person name="Labutti K."/>
            <person name="Pangilinan J."/>
            <person name="Lipzen A."/>
            <person name="Riley R."/>
            <person name="Andreopoulos W."/>
            <person name="He G."/>
            <person name="Johnson J."/>
            <person name="Barry K.W."/>
            <person name="Grigoriev I.V."/>
            <person name="Nagy L."/>
            <person name="Hibbett D."/>
            <person name="Henrissat B."/>
            <person name="Matheny P.B."/>
            <person name="Labbe J."/>
            <person name="Martin F."/>
        </authorList>
    </citation>
    <scope>NUCLEOTIDE SEQUENCE</scope>
    <source>
        <strain evidence="1">EC-137</strain>
    </source>
</reference>
<gene>
    <name evidence="1" type="ORF">K488DRAFT_38223</name>
</gene>
<name>A0ACB8QW07_9AGAM</name>
<proteinExistence type="predicted"/>